<accession>A0A380FIV1</accession>
<protein>
    <submittedName>
        <fullName evidence="2">Uncharacterized protein</fullName>
    </submittedName>
</protein>
<dbReference type="EMBL" id="UHDK01000001">
    <property type="protein sequence ID" value="SUM34152.1"/>
    <property type="molecule type" value="Genomic_DNA"/>
</dbReference>
<feature type="compositionally biased region" description="Polar residues" evidence="1">
    <location>
        <begin position="10"/>
        <end position="21"/>
    </location>
</feature>
<dbReference type="Proteomes" id="UP000255277">
    <property type="component" value="Unassembled WGS sequence"/>
</dbReference>
<sequence length="100" mass="11316">MLVTKPTYGAIQQNNDSQYKSVDNIENRDTNQRDSLMRNVKYPETNNNADVTNTSDNNSQNTLNSDKATTTYQDVTEQPTNTNTTADDSKIARYAINARY</sequence>
<evidence type="ECO:0000313" key="3">
    <source>
        <dbReference type="Proteomes" id="UP000255277"/>
    </source>
</evidence>
<feature type="compositionally biased region" description="Polar residues" evidence="1">
    <location>
        <begin position="44"/>
        <end position="70"/>
    </location>
</feature>
<gene>
    <name evidence="2" type="ORF">NCTC12195_03660</name>
</gene>
<name>A0A380FIV1_STAGA</name>
<feature type="region of interest" description="Disordered" evidence="1">
    <location>
        <begin position="1"/>
        <end position="70"/>
    </location>
</feature>
<proteinExistence type="predicted"/>
<reference evidence="2 3" key="1">
    <citation type="submission" date="2018-06" db="EMBL/GenBank/DDBJ databases">
        <authorList>
            <consortium name="Pathogen Informatics"/>
            <person name="Doyle S."/>
        </authorList>
    </citation>
    <scope>NUCLEOTIDE SEQUENCE [LARGE SCALE GENOMIC DNA]</scope>
    <source>
        <strain evidence="2 3">NCTC12195</strain>
    </source>
</reference>
<evidence type="ECO:0000313" key="2">
    <source>
        <dbReference type="EMBL" id="SUM34152.1"/>
    </source>
</evidence>
<evidence type="ECO:0000256" key="1">
    <source>
        <dbReference type="SAM" id="MobiDB-lite"/>
    </source>
</evidence>
<organism evidence="2 3">
    <name type="scientific">Staphylococcus gallinarum</name>
    <dbReference type="NCBI Taxonomy" id="1293"/>
    <lineage>
        <taxon>Bacteria</taxon>
        <taxon>Bacillati</taxon>
        <taxon>Bacillota</taxon>
        <taxon>Bacilli</taxon>
        <taxon>Bacillales</taxon>
        <taxon>Staphylococcaceae</taxon>
        <taxon>Staphylococcus</taxon>
    </lineage>
</organism>
<feature type="compositionally biased region" description="Basic and acidic residues" evidence="1">
    <location>
        <begin position="23"/>
        <end position="36"/>
    </location>
</feature>
<dbReference type="AlphaFoldDB" id="A0A380FIV1"/>